<dbReference type="PROSITE" id="PS50174">
    <property type="entry name" value="G_PATCH"/>
    <property type="match status" value="1"/>
</dbReference>
<dbReference type="Gene3D" id="2.30.30.140">
    <property type="match status" value="1"/>
</dbReference>
<dbReference type="SMART" id="SM00739">
    <property type="entry name" value="KOW"/>
    <property type="match status" value="2"/>
</dbReference>
<evidence type="ECO:0000256" key="2">
    <source>
        <dbReference type="ARBA" id="ARBA00010966"/>
    </source>
</evidence>
<evidence type="ECO:0000256" key="5">
    <source>
        <dbReference type="SAM" id="MobiDB-lite"/>
    </source>
</evidence>
<feature type="region of interest" description="Disordered" evidence="5">
    <location>
        <begin position="196"/>
        <end position="221"/>
    </location>
</feature>
<dbReference type="InterPro" id="IPR005824">
    <property type="entry name" value="KOW"/>
</dbReference>
<dbReference type="SMART" id="SM00443">
    <property type="entry name" value="G_patch"/>
    <property type="match status" value="1"/>
</dbReference>
<organism>
    <name type="scientific">Branchiostoma floridae</name>
    <name type="common">Florida lancelet</name>
    <name type="synonym">Amphioxus</name>
    <dbReference type="NCBI Taxonomy" id="7739"/>
    <lineage>
        <taxon>Eukaryota</taxon>
        <taxon>Metazoa</taxon>
        <taxon>Chordata</taxon>
        <taxon>Cephalochordata</taxon>
        <taxon>Leptocardii</taxon>
        <taxon>Amphioxiformes</taxon>
        <taxon>Branchiostomatidae</taxon>
        <taxon>Branchiostoma</taxon>
    </lineage>
</organism>
<feature type="compositionally biased region" description="Basic and acidic residues" evidence="5">
    <location>
        <begin position="294"/>
        <end position="353"/>
    </location>
</feature>
<dbReference type="GO" id="GO:0005634">
    <property type="term" value="C:nucleus"/>
    <property type="evidence" value="ECO:0007669"/>
    <property type="project" value="UniProtKB-SubCell"/>
</dbReference>
<dbReference type="InterPro" id="IPR045166">
    <property type="entry name" value="Spp2-like"/>
</dbReference>
<dbReference type="CDD" id="cd13153">
    <property type="entry name" value="KOW_GPKOW_B"/>
    <property type="match status" value="1"/>
</dbReference>
<feature type="domain" description="G-patch" evidence="6">
    <location>
        <begin position="152"/>
        <end position="198"/>
    </location>
</feature>
<dbReference type="Gene3D" id="2.30.30.30">
    <property type="match status" value="1"/>
</dbReference>
<dbReference type="PANTHER" id="PTHR15818">
    <property type="entry name" value="G PATCH AND KOW-CONTAINING"/>
    <property type="match status" value="1"/>
</dbReference>
<comment type="subcellular location">
    <subcellularLocation>
        <location evidence="1">Nucleus</location>
    </subcellularLocation>
</comment>
<dbReference type="InterPro" id="IPR041994">
    <property type="entry name" value="GPKOW_KOW2"/>
</dbReference>
<dbReference type="AlphaFoldDB" id="C3Z963"/>
<keyword evidence="4" id="KW-0539">Nucleus</keyword>
<evidence type="ECO:0000256" key="4">
    <source>
        <dbReference type="ARBA" id="ARBA00023242"/>
    </source>
</evidence>
<dbReference type="Pfam" id="PF25088">
    <property type="entry name" value="GPKOW_C"/>
    <property type="match status" value="1"/>
</dbReference>
<gene>
    <name evidence="7" type="ORF">BRAFLDRAFT_174745</name>
</gene>
<comment type="similarity">
    <text evidence="2">Belongs to the MOS2 family.</text>
</comment>
<dbReference type="CDD" id="cd13152">
    <property type="entry name" value="KOW_GPKOW_A"/>
    <property type="match status" value="1"/>
</dbReference>
<dbReference type="eggNOG" id="KOG4315">
    <property type="taxonomic scope" value="Eukaryota"/>
</dbReference>
<name>C3Z963_BRAFL</name>
<dbReference type="InterPro" id="IPR000467">
    <property type="entry name" value="G_patch_dom"/>
</dbReference>
<evidence type="ECO:0000256" key="1">
    <source>
        <dbReference type="ARBA" id="ARBA00004123"/>
    </source>
</evidence>
<feature type="region of interest" description="Disordered" evidence="5">
    <location>
        <begin position="276"/>
        <end position="353"/>
    </location>
</feature>
<dbReference type="InterPro" id="IPR026822">
    <property type="entry name" value="Spp2/MOS2_G-patch"/>
</dbReference>
<dbReference type="Pfam" id="PF12656">
    <property type="entry name" value="G-patch_2"/>
    <property type="match status" value="1"/>
</dbReference>
<feature type="compositionally biased region" description="Basic and acidic residues" evidence="5">
    <location>
        <begin position="199"/>
        <end position="218"/>
    </location>
</feature>
<proteinExistence type="inferred from homology"/>
<dbReference type="EMBL" id="GG666598">
    <property type="protein sequence ID" value="EEN50975.1"/>
    <property type="molecule type" value="Genomic_DNA"/>
</dbReference>
<accession>C3Z963</accession>
<dbReference type="InterPro" id="IPR041993">
    <property type="entry name" value="GPKOW_KOW1"/>
</dbReference>
<protein>
    <recommendedName>
        <fullName evidence="6">G-patch domain-containing protein</fullName>
    </recommendedName>
</protein>
<feature type="non-terminal residue" evidence="7">
    <location>
        <position position="1"/>
    </location>
</feature>
<dbReference type="InParanoid" id="C3Z963"/>
<evidence type="ECO:0000313" key="7">
    <source>
        <dbReference type="EMBL" id="EEN50975.1"/>
    </source>
</evidence>
<dbReference type="PANTHER" id="PTHR15818:SF2">
    <property type="entry name" value="G-PATCH DOMAIN AND KOW MOTIFS-CONTAINING PROTEIN"/>
    <property type="match status" value="1"/>
</dbReference>
<dbReference type="GO" id="GO:0000398">
    <property type="term" value="P:mRNA splicing, via spliceosome"/>
    <property type="evidence" value="ECO:0007669"/>
    <property type="project" value="InterPro"/>
</dbReference>
<sequence length="474" mass="54129">AVSFGFSKKIETKVKQKSALDDGKSNVKEETDFVVYLLTSHIFSLKPKDEPKELVIPLIRENQWNKLAKTDRSTEVEGKDDDVSRAAREVMEDAARSMGKWEDRGNDRKYDDLTVPLMSLNKAPEGFETDSKLDVSIRPDEASLDDYEAMPVEAFGMAALRGMGWTPGEGIGRTFKQHVDPLQLQVRPKGLGLGAVVRPTEDKNQRPLKPGETRKEEDTTGLVPGAHVLILAGPHRDMYGKVESLNAETARAVVSLALGGQTLDISENALQVVSKEEYKKNSHKIKKEVNGNSSREKERKKERHRDREDEERHHREKDRRKEDRKDDRRKDREDRRDREKESDRKRKHDDDHYRPVQQACWMRPQLRVRVIDKHYKNGKYYNAKVAIDDVTDAETCTCVTEDGRVIDGVKQSMLETVIPKTEPGYILVVGGKYKGQKAEIIGKDKKNCIATVQFLPDREKTVKVSYDDICQYLG</sequence>
<evidence type="ECO:0000256" key="3">
    <source>
        <dbReference type="ARBA" id="ARBA00022737"/>
    </source>
</evidence>
<keyword evidence="3" id="KW-0677">Repeat</keyword>
<dbReference type="InterPro" id="IPR014722">
    <property type="entry name" value="Rib_uL2_dom2"/>
</dbReference>
<dbReference type="GO" id="GO:0003676">
    <property type="term" value="F:nucleic acid binding"/>
    <property type="evidence" value="ECO:0007669"/>
    <property type="project" value="InterPro"/>
</dbReference>
<reference evidence="7" key="1">
    <citation type="journal article" date="2008" name="Nature">
        <title>The amphioxus genome and the evolution of the chordate karyotype.</title>
        <authorList>
            <consortium name="US DOE Joint Genome Institute (JGI-PGF)"/>
            <person name="Putnam N.H."/>
            <person name="Butts T."/>
            <person name="Ferrier D.E.K."/>
            <person name="Furlong R.F."/>
            <person name="Hellsten U."/>
            <person name="Kawashima T."/>
            <person name="Robinson-Rechavi M."/>
            <person name="Shoguchi E."/>
            <person name="Terry A."/>
            <person name="Yu J.-K."/>
            <person name="Benito-Gutierrez E.L."/>
            <person name="Dubchak I."/>
            <person name="Garcia-Fernandez J."/>
            <person name="Gibson-Brown J.J."/>
            <person name="Grigoriev I.V."/>
            <person name="Horton A.C."/>
            <person name="de Jong P.J."/>
            <person name="Jurka J."/>
            <person name="Kapitonov V.V."/>
            <person name="Kohara Y."/>
            <person name="Kuroki Y."/>
            <person name="Lindquist E."/>
            <person name="Lucas S."/>
            <person name="Osoegawa K."/>
            <person name="Pennacchio L.A."/>
            <person name="Salamov A.A."/>
            <person name="Satou Y."/>
            <person name="Sauka-Spengler T."/>
            <person name="Schmutz J."/>
            <person name="Shin-I T."/>
            <person name="Toyoda A."/>
            <person name="Bronner-Fraser M."/>
            <person name="Fujiyama A."/>
            <person name="Holland L.Z."/>
            <person name="Holland P.W.H."/>
            <person name="Satoh N."/>
            <person name="Rokhsar D.S."/>
        </authorList>
    </citation>
    <scope>NUCLEOTIDE SEQUENCE [LARGE SCALE GENOMIC DNA]</scope>
    <source>
        <strain evidence="7">S238N-H82</strain>
        <tissue evidence="7">Testes</tissue>
    </source>
</reference>
<feature type="non-terminal residue" evidence="7">
    <location>
        <position position="474"/>
    </location>
</feature>
<dbReference type="STRING" id="7739.C3Z963"/>
<evidence type="ECO:0000259" key="6">
    <source>
        <dbReference type="PROSITE" id="PS50174"/>
    </source>
</evidence>